<dbReference type="Proteomes" id="UP001403385">
    <property type="component" value="Unassembled WGS sequence"/>
</dbReference>
<evidence type="ECO:0000313" key="2">
    <source>
        <dbReference type="EMBL" id="MEN7548756.1"/>
    </source>
</evidence>
<dbReference type="EMBL" id="JBDKWZ010000006">
    <property type="protein sequence ID" value="MEN7548756.1"/>
    <property type="molecule type" value="Genomic_DNA"/>
</dbReference>
<dbReference type="AlphaFoldDB" id="A0AAW9SCZ7"/>
<name>A0AAW9SCZ7_9BACT</name>
<feature type="compositionally biased region" description="Basic and acidic residues" evidence="1">
    <location>
        <begin position="78"/>
        <end position="92"/>
    </location>
</feature>
<dbReference type="RefSeq" id="WP_346821533.1">
    <property type="nucleotide sequence ID" value="NZ_JBDKWZ010000006.1"/>
</dbReference>
<dbReference type="PROSITE" id="PS51257">
    <property type="entry name" value="PROKAR_LIPOPROTEIN"/>
    <property type="match status" value="1"/>
</dbReference>
<reference evidence="2 3" key="1">
    <citation type="submission" date="2024-04" db="EMBL/GenBank/DDBJ databases">
        <title>Novel genus in family Flammeovirgaceae.</title>
        <authorList>
            <person name="Nguyen T.H."/>
            <person name="Vuong T.Q."/>
            <person name="Le H."/>
            <person name="Kim S.-G."/>
        </authorList>
    </citation>
    <scope>NUCLEOTIDE SEQUENCE [LARGE SCALE GENOMIC DNA]</scope>
    <source>
        <strain evidence="2 3">JCM 23209</strain>
    </source>
</reference>
<feature type="compositionally biased region" description="Basic and acidic residues" evidence="1">
    <location>
        <begin position="23"/>
        <end position="64"/>
    </location>
</feature>
<sequence length="92" mass="10183">MKISTILIASTFVFAIACSGKKSNSEHGHAHDTESHAHPHDEASEDHGHDDGDHEHGREHHEQEEFTVGSDSVEVETDGTHTHEDGNTHHNY</sequence>
<keyword evidence="3" id="KW-1185">Reference proteome</keyword>
<proteinExistence type="predicted"/>
<evidence type="ECO:0000313" key="3">
    <source>
        <dbReference type="Proteomes" id="UP001403385"/>
    </source>
</evidence>
<gene>
    <name evidence="2" type="ORF">AAG747_12620</name>
</gene>
<evidence type="ECO:0000256" key="1">
    <source>
        <dbReference type="SAM" id="MobiDB-lite"/>
    </source>
</evidence>
<organism evidence="2 3">
    <name type="scientific">Rapidithrix thailandica</name>
    <dbReference type="NCBI Taxonomy" id="413964"/>
    <lineage>
        <taxon>Bacteria</taxon>
        <taxon>Pseudomonadati</taxon>
        <taxon>Bacteroidota</taxon>
        <taxon>Cytophagia</taxon>
        <taxon>Cytophagales</taxon>
        <taxon>Flammeovirgaceae</taxon>
        <taxon>Rapidithrix</taxon>
    </lineage>
</organism>
<accession>A0AAW9SCZ7</accession>
<feature type="region of interest" description="Disordered" evidence="1">
    <location>
        <begin position="21"/>
        <end position="92"/>
    </location>
</feature>
<protein>
    <submittedName>
        <fullName evidence="2">Uncharacterized protein</fullName>
    </submittedName>
</protein>
<comment type="caution">
    <text evidence="2">The sequence shown here is derived from an EMBL/GenBank/DDBJ whole genome shotgun (WGS) entry which is preliminary data.</text>
</comment>